<comment type="caution">
    <text evidence="3">The sequence shown here is derived from an EMBL/GenBank/DDBJ whole genome shotgun (WGS) entry which is preliminary data.</text>
</comment>
<evidence type="ECO:0000313" key="3">
    <source>
        <dbReference type="EMBL" id="GMT12996.1"/>
    </source>
</evidence>
<dbReference type="Proteomes" id="UP001432322">
    <property type="component" value="Unassembled WGS sequence"/>
</dbReference>
<evidence type="ECO:0000256" key="2">
    <source>
        <dbReference type="SAM" id="SignalP"/>
    </source>
</evidence>
<evidence type="ECO:0000313" key="4">
    <source>
        <dbReference type="Proteomes" id="UP001432322"/>
    </source>
</evidence>
<feature type="chain" id="PRO_5043416956" evidence="2">
    <location>
        <begin position="18"/>
        <end position="643"/>
    </location>
</feature>
<feature type="compositionally biased region" description="Polar residues" evidence="1">
    <location>
        <begin position="297"/>
        <end position="310"/>
    </location>
</feature>
<feature type="signal peptide" evidence="2">
    <location>
        <begin position="1"/>
        <end position="17"/>
    </location>
</feature>
<accession>A0AAV5V2L1</accession>
<gene>
    <name evidence="3" type="ORF">PFISCL1PPCAC_4293</name>
</gene>
<protein>
    <submittedName>
        <fullName evidence="3">Uncharacterized protein</fullName>
    </submittedName>
</protein>
<dbReference type="AlphaFoldDB" id="A0AAV5V2L1"/>
<sequence length="643" mass="68789">MRISGILLLAGCFTVAALPDLDEAPKLTLDELVGAGTFAPPTLAPDTTHDFGIPPNPEARRSPIKGIRLPVFDPTQKFDGPPLVDENRARFVPMPKGSFHIEFDKSHPYPDYNISQPITLDLSKFISNKYECAFCLKIVSRLKEDIQKKGAQAFTEELQHTCQAQKEIGQWQTSCELIDKVKVERMNAQTAEAVCISEKRCKSEEETKTALLAIDALVAAQKDEDEMREKWKKENEKARQIVEAEEEKWRRDFKRTHNETFGIKPLLLNLPEGHEGSGDDGWKPDFGGWTLGDHSNETTTETVPLSTQNFGVEEKTAEGAEGATTESSNLSKFTIQAKPTSDFLHEVLGESVQKDDSTTPTTTAATSGTDGDVVEEPAVSSVASPVESSVVTTTPEGGAMETSSPVISSAGVLGGLMPGTDEAGPEPTTLFSTTTEANHFTKSDKEVAGEEEARRTLQSTILEAKKTVDEDVGFMSKPVVIPRKDGGSAINFHVNLHEFVSPHHLGTASSPKSTVDAASVDEAPAVAAAVQPNLAANIDAGETTISPPVRAPVQCDPVVKKKQFSAHPAAAAAAATGAAGAAVAASADSPADTAAAVEPEATKLEITGEQEGPANMAIAKARPMRIVNRVVNAEMQVDDIARY</sequence>
<keyword evidence="2" id="KW-0732">Signal</keyword>
<feature type="region of interest" description="Disordered" evidence="1">
    <location>
        <begin position="350"/>
        <end position="405"/>
    </location>
</feature>
<keyword evidence="4" id="KW-1185">Reference proteome</keyword>
<dbReference type="EMBL" id="BTSY01000002">
    <property type="protein sequence ID" value="GMT12996.1"/>
    <property type="molecule type" value="Genomic_DNA"/>
</dbReference>
<reference evidence="3" key="1">
    <citation type="submission" date="2023-10" db="EMBL/GenBank/DDBJ databases">
        <title>Genome assembly of Pristionchus species.</title>
        <authorList>
            <person name="Yoshida K."/>
            <person name="Sommer R.J."/>
        </authorList>
    </citation>
    <scope>NUCLEOTIDE SEQUENCE</scope>
    <source>
        <strain evidence="3">RS5133</strain>
    </source>
</reference>
<feature type="region of interest" description="Disordered" evidence="1">
    <location>
        <begin position="288"/>
        <end position="310"/>
    </location>
</feature>
<organism evidence="3 4">
    <name type="scientific">Pristionchus fissidentatus</name>
    <dbReference type="NCBI Taxonomy" id="1538716"/>
    <lineage>
        <taxon>Eukaryota</taxon>
        <taxon>Metazoa</taxon>
        <taxon>Ecdysozoa</taxon>
        <taxon>Nematoda</taxon>
        <taxon>Chromadorea</taxon>
        <taxon>Rhabditida</taxon>
        <taxon>Rhabditina</taxon>
        <taxon>Diplogasteromorpha</taxon>
        <taxon>Diplogasteroidea</taxon>
        <taxon>Neodiplogasteridae</taxon>
        <taxon>Pristionchus</taxon>
    </lineage>
</organism>
<feature type="compositionally biased region" description="Low complexity" evidence="1">
    <location>
        <begin position="358"/>
        <end position="396"/>
    </location>
</feature>
<evidence type="ECO:0000256" key="1">
    <source>
        <dbReference type="SAM" id="MobiDB-lite"/>
    </source>
</evidence>
<proteinExistence type="predicted"/>
<name>A0AAV5V2L1_9BILA</name>